<feature type="region of interest" description="Disordered" evidence="1">
    <location>
        <begin position="688"/>
        <end position="790"/>
    </location>
</feature>
<dbReference type="Proteomes" id="UP001215598">
    <property type="component" value="Unassembled WGS sequence"/>
</dbReference>
<feature type="region of interest" description="Disordered" evidence="1">
    <location>
        <begin position="348"/>
        <end position="372"/>
    </location>
</feature>
<feature type="compositionally biased region" description="Basic and acidic residues" evidence="1">
    <location>
        <begin position="753"/>
        <end position="764"/>
    </location>
</feature>
<protein>
    <submittedName>
        <fullName evidence="2">Uncharacterized protein</fullName>
    </submittedName>
</protein>
<feature type="compositionally biased region" description="Basic and acidic residues" evidence="1">
    <location>
        <begin position="132"/>
        <end position="144"/>
    </location>
</feature>
<feature type="compositionally biased region" description="Basic and acidic residues" evidence="1">
    <location>
        <begin position="707"/>
        <end position="731"/>
    </location>
</feature>
<keyword evidence="3" id="KW-1185">Reference proteome</keyword>
<feature type="region of interest" description="Disordered" evidence="1">
    <location>
        <begin position="132"/>
        <end position="175"/>
    </location>
</feature>
<feature type="region of interest" description="Disordered" evidence="1">
    <location>
        <begin position="398"/>
        <end position="430"/>
    </location>
</feature>
<evidence type="ECO:0000313" key="2">
    <source>
        <dbReference type="EMBL" id="KAJ7727467.1"/>
    </source>
</evidence>
<gene>
    <name evidence="2" type="ORF">B0H16DRAFT_1697710</name>
</gene>
<feature type="region of interest" description="Disordered" evidence="1">
    <location>
        <begin position="576"/>
        <end position="668"/>
    </location>
</feature>
<reference evidence="2" key="1">
    <citation type="submission" date="2023-03" db="EMBL/GenBank/DDBJ databases">
        <title>Massive genome expansion in bonnet fungi (Mycena s.s.) driven by repeated elements and novel gene families across ecological guilds.</title>
        <authorList>
            <consortium name="Lawrence Berkeley National Laboratory"/>
            <person name="Harder C.B."/>
            <person name="Miyauchi S."/>
            <person name="Viragh M."/>
            <person name="Kuo A."/>
            <person name="Thoen E."/>
            <person name="Andreopoulos B."/>
            <person name="Lu D."/>
            <person name="Skrede I."/>
            <person name="Drula E."/>
            <person name="Henrissat B."/>
            <person name="Morin E."/>
            <person name="Kohler A."/>
            <person name="Barry K."/>
            <person name="LaButti K."/>
            <person name="Morin E."/>
            <person name="Salamov A."/>
            <person name="Lipzen A."/>
            <person name="Mereny Z."/>
            <person name="Hegedus B."/>
            <person name="Baldrian P."/>
            <person name="Stursova M."/>
            <person name="Weitz H."/>
            <person name="Taylor A."/>
            <person name="Grigoriev I.V."/>
            <person name="Nagy L.G."/>
            <person name="Martin F."/>
            <person name="Kauserud H."/>
        </authorList>
    </citation>
    <scope>NUCLEOTIDE SEQUENCE</scope>
    <source>
        <strain evidence="2">CBHHK182m</strain>
    </source>
</reference>
<feature type="compositionally biased region" description="Basic and acidic residues" evidence="1">
    <location>
        <begin position="273"/>
        <end position="293"/>
    </location>
</feature>
<name>A0AAD7HSX8_9AGAR</name>
<feature type="region of interest" description="Disordered" evidence="1">
    <location>
        <begin position="501"/>
        <end position="528"/>
    </location>
</feature>
<proteinExistence type="predicted"/>
<feature type="compositionally biased region" description="Low complexity" evidence="1">
    <location>
        <begin position="351"/>
        <end position="360"/>
    </location>
</feature>
<evidence type="ECO:0000313" key="3">
    <source>
        <dbReference type="Proteomes" id="UP001215598"/>
    </source>
</evidence>
<accession>A0AAD7HSX8</accession>
<comment type="caution">
    <text evidence="2">The sequence shown here is derived from an EMBL/GenBank/DDBJ whole genome shotgun (WGS) entry which is preliminary data.</text>
</comment>
<feature type="region of interest" description="Disordered" evidence="1">
    <location>
        <begin position="267"/>
        <end position="317"/>
    </location>
</feature>
<dbReference type="AlphaFoldDB" id="A0AAD7HSX8"/>
<feature type="compositionally biased region" description="Basic and acidic residues" evidence="1">
    <location>
        <begin position="308"/>
        <end position="317"/>
    </location>
</feature>
<dbReference type="EMBL" id="JARKIB010000179">
    <property type="protein sequence ID" value="KAJ7727467.1"/>
    <property type="molecule type" value="Genomic_DNA"/>
</dbReference>
<evidence type="ECO:0000256" key="1">
    <source>
        <dbReference type="SAM" id="MobiDB-lite"/>
    </source>
</evidence>
<feature type="compositionally biased region" description="Basic residues" evidence="1">
    <location>
        <begin position="689"/>
        <end position="706"/>
    </location>
</feature>
<sequence>MLGCVFNHCIEYPSVGEKPSPRDFLSQMPGHTVNMFLGEFNRKFRCARSNSKEKKKKKDKIMGSGRYCMAAGGGWLPRRSADAPSRAYADARTSPRHSRLEINLDALHQCRWASRVVNAAADGVNVKERARVSANATHEHKCTETKTGSAMTRRSTSRLPRESRRRRSHPQRATSTCSAAMAIAARIAPRTTLVTELTRTYLRRCPLPQTRSWRRVGARRYLDWNSIRQKKINLGKHDPPKSDAPLGLVLGLRLRHKLFEDCVGAGNAAKQKGPHECGLHPHPRADHDHDHRPNPIPHALPQRRRRRANADRADTRLDPSPVIHAYSLLPLPPHVQVLAAGRRDIARVRRTSPPSSFPSRTAPPPPGRSAPGTRLACALPTPTPARFDSITHPPHAARACTPATPLSRGPRPAPASIDTRSPPAPHAEPVLRPVDGVRARSRRLTRVFEGAVGEVISKGVKGEGEVGERRVGECDGVGEGGDAEAAQAVVWRHLPWGIPQASTTTRPALDDDARSLRRKRTRTKSPPPQRVISWAAAEGGTEAQPACAKREEALSLTRLRDTSLDAEDALHHPEHTRCGVRRGPRYMSGDAASSTPRRRTAHDARMHRSIALATSSIAAPPRTPNALLRSLRPPKTTKQENRLTLPLPHPHHPRPNPLSPGSSSQPDVDEACACTVRVVVSNSRERCCKRGRGRRGRGGREKMRRKDGREDGKEGWGGKREEKQGRNEERKARRKAGAGGWGGCVPESTQSKAGDKGGRWERSTRGRAGKWTVGWKGGSRRKPGPREARRAASGCAKGVWCKDEYLNSGKVRYKGGWGRVGKKKKAHPRKSHNVNQSYGWSSCEECAVKKNAAQRWDYVGGRVGAARTINEMIPRRAAHSACGLDGDAEENELHAVDDEGAIDELLDELAEGVHGSSYAAFLVLI</sequence>
<organism evidence="2 3">
    <name type="scientific">Mycena metata</name>
    <dbReference type="NCBI Taxonomy" id="1033252"/>
    <lineage>
        <taxon>Eukaryota</taxon>
        <taxon>Fungi</taxon>
        <taxon>Dikarya</taxon>
        <taxon>Basidiomycota</taxon>
        <taxon>Agaricomycotina</taxon>
        <taxon>Agaricomycetes</taxon>
        <taxon>Agaricomycetidae</taxon>
        <taxon>Agaricales</taxon>
        <taxon>Marasmiineae</taxon>
        <taxon>Mycenaceae</taxon>
        <taxon>Mycena</taxon>
    </lineage>
</organism>